<dbReference type="CDD" id="cd11338">
    <property type="entry name" value="AmyAc_CMD"/>
    <property type="match status" value="1"/>
</dbReference>
<comment type="caution">
    <text evidence="5">The sequence shown here is derived from an EMBL/GenBank/DDBJ whole genome shotgun (WGS) entry which is preliminary data.</text>
</comment>
<evidence type="ECO:0000313" key="5">
    <source>
        <dbReference type="EMBL" id="PAD83366.1"/>
    </source>
</evidence>
<dbReference type="Gene3D" id="3.90.400.10">
    <property type="entry name" value="Oligo-1,6-glucosidase, Domain 2"/>
    <property type="match status" value="1"/>
</dbReference>
<proteinExistence type="inferred from homology"/>
<dbReference type="SUPFAM" id="SSF51011">
    <property type="entry name" value="Glycosyl hydrolase domain"/>
    <property type="match status" value="1"/>
</dbReference>
<accession>A0AA91TTC1</accession>
<dbReference type="Pfam" id="PF16657">
    <property type="entry name" value="Malt_amylase_C"/>
    <property type="match status" value="1"/>
</dbReference>
<dbReference type="InterPro" id="IPR032091">
    <property type="entry name" value="Malt_amylase-like_C"/>
</dbReference>
<dbReference type="InterPro" id="IPR004185">
    <property type="entry name" value="Glyco_hydro_13_lg-like_dom"/>
</dbReference>
<evidence type="ECO:0000313" key="6">
    <source>
        <dbReference type="Proteomes" id="UP000216961"/>
    </source>
</evidence>
<dbReference type="GO" id="GO:0005975">
    <property type="term" value="P:carbohydrate metabolic process"/>
    <property type="evidence" value="ECO:0007669"/>
    <property type="project" value="InterPro"/>
</dbReference>
<dbReference type="EMBL" id="NPBQ01000061">
    <property type="protein sequence ID" value="PAD83366.1"/>
    <property type="molecule type" value="Genomic_DNA"/>
</dbReference>
<organism evidence="5 6">
    <name type="scientific">Niallia circulans</name>
    <name type="common">Bacillus circulans</name>
    <dbReference type="NCBI Taxonomy" id="1397"/>
    <lineage>
        <taxon>Bacteria</taxon>
        <taxon>Bacillati</taxon>
        <taxon>Bacillota</taxon>
        <taxon>Bacilli</taxon>
        <taxon>Bacillales</taxon>
        <taxon>Bacillaceae</taxon>
        <taxon>Niallia</taxon>
    </lineage>
</organism>
<name>A0AA91TTC1_NIACI</name>
<dbReference type="InterPro" id="IPR045857">
    <property type="entry name" value="O16G_dom_2"/>
</dbReference>
<feature type="domain" description="Glycosyl hydrolase family 13 catalytic" evidence="4">
    <location>
        <begin position="138"/>
        <end position="496"/>
    </location>
</feature>
<reference evidence="5 6" key="1">
    <citation type="submission" date="2017-07" db="EMBL/GenBank/DDBJ databases">
        <title>Isolation and whole genome analysis of endospore-forming bacteria from heroin.</title>
        <authorList>
            <person name="Kalinowski J."/>
            <person name="Ahrens B."/>
            <person name="Al-Dilaimi A."/>
            <person name="Winkler A."/>
            <person name="Wibberg D."/>
            <person name="Schleenbecker U."/>
            <person name="Ruckert C."/>
            <person name="Wolfel R."/>
            <person name="Grass G."/>
        </authorList>
    </citation>
    <scope>NUCLEOTIDE SEQUENCE [LARGE SCALE GENOMIC DNA]</scope>
    <source>
        <strain evidence="5 6">7521-2</strain>
    </source>
</reference>
<dbReference type="AlphaFoldDB" id="A0AA91TTC1"/>
<evidence type="ECO:0000256" key="3">
    <source>
        <dbReference type="ARBA" id="ARBA00023295"/>
    </source>
</evidence>
<evidence type="ECO:0000259" key="4">
    <source>
        <dbReference type="SMART" id="SM00642"/>
    </source>
</evidence>
<dbReference type="GO" id="GO:0004553">
    <property type="term" value="F:hydrolase activity, hydrolyzing O-glycosyl compounds"/>
    <property type="evidence" value="ECO:0007669"/>
    <property type="project" value="InterPro"/>
</dbReference>
<keyword evidence="3" id="KW-0326">Glycosidase</keyword>
<dbReference type="Proteomes" id="UP000216961">
    <property type="component" value="Unassembled WGS sequence"/>
</dbReference>
<dbReference type="Gene3D" id="2.60.40.10">
    <property type="entry name" value="Immunoglobulins"/>
    <property type="match status" value="1"/>
</dbReference>
<dbReference type="Pfam" id="PF02903">
    <property type="entry name" value="Alpha-amylase_N"/>
    <property type="match status" value="1"/>
</dbReference>
<dbReference type="InterPro" id="IPR013783">
    <property type="entry name" value="Ig-like_fold"/>
</dbReference>
<dbReference type="Gene3D" id="3.20.20.80">
    <property type="entry name" value="Glycosidases"/>
    <property type="match status" value="1"/>
</dbReference>
<dbReference type="SUPFAM" id="SSF51445">
    <property type="entry name" value="(Trans)glycosidases"/>
    <property type="match status" value="1"/>
</dbReference>
<evidence type="ECO:0000256" key="2">
    <source>
        <dbReference type="ARBA" id="ARBA00022801"/>
    </source>
</evidence>
<dbReference type="PANTHER" id="PTHR10357">
    <property type="entry name" value="ALPHA-AMYLASE FAMILY MEMBER"/>
    <property type="match status" value="1"/>
</dbReference>
<dbReference type="Gene3D" id="2.60.40.1180">
    <property type="entry name" value="Golgi alpha-mannosidase II"/>
    <property type="match status" value="1"/>
</dbReference>
<dbReference type="InterPro" id="IPR017853">
    <property type="entry name" value="GH"/>
</dbReference>
<sequence>MIDLASIYHRSGDNYCYLQNKDTLHIRIRTKKANVTEIELIYGDQYEIVDYQWVSQRLSMEKSGSDSLFDYWHCTITNKKRVRYGFILRDSEQQVTYTEKGFFPFIPEDAGFYFCLPYLHLKDVFTPPSWVSQTIWYQIFPERFRNGDSSLNPVDTAQWGQEEPGLYNFFGGDFQGIMDSLDYLTDLGITGIYLTPIFHAKSNHKYDTINYLEVDPQFGDREMLKYLVKECHNRGIRVMLDAVFNHCGDHFPPFQDVLKNEERSRYKDWFHIHKFPLKENDMLHYETFGFYEAMPKFNTANPEVKEYLLHVAKYWITECDIDGWRLDVANEIDHEFWRSFRSVVKSLKPDIFILGEIWHDSLPWLRGDQFDSVMNYPLLTKALQFFAYDMISPQQFMEEMTTTLQAYPDTVNNVLFNIIGSHDTPRILHECSYRKERVRLLFTFLFTYPGTPCIYYGDEIGLGGGSDPGCRKCMPWNTEEHDTELKEFVKRLIQVRKQSSPLINNGTFYFLSQSDSCLAYYTKEEEEILLTVINKSDKEAQFLLPFPLRGKKISLLLTEEEYAAESDDLAVILGPYECSILRFNMNYEYIHTR</sequence>
<comment type="similarity">
    <text evidence="1">Belongs to the glycosyl hydrolase 13 family.</text>
</comment>
<evidence type="ECO:0000256" key="1">
    <source>
        <dbReference type="ARBA" id="ARBA00008061"/>
    </source>
</evidence>
<dbReference type="InterPro" id="IPR013780">
    <property type="entry name" value="Glyco_hydro_b"/>
</dbReference>
<keyword evidence="2" id="KW-0378">Hydrolase</keyword>
<dbReference type="SMART" id="SM00642">
    <property type="entry name" value="Aamy"/>
    <property type="match status" value="1"/>
</dbReference>
<gene>
    <name evidence="5" type="ORF">CHH57_09715</name>
</gene>
<dbReference type="PANTHER" id="PTHR10357:SF210">
    <property type="entry name" value="MALTODEXTRIN GLUCOSIDASE"/>
    <property type="match status" value="1"/>
</dbReference>
<dbReference type="InterPro" id="IPR006047">
    <property type="entry name" value="GH13_cat_dom"/>
</dbReference>
<protein>
    <submittedName>
        <fullName evidence="5">Alpha-glycosidase</fullName>
    </submittedName>
</protein>
<dbReference type="CDD" id="cd02857">
    <property type="entry name" value="E_set_CDase_PDE_N"/>
    <property type="match status" value="1"/>
</dbReference>
<dbReference type="Pfam" id="PF00128">
    <property type="entry name" value="Alpha-amylase"/>
    <property type="match status" value="1"/>
</dbReference>